<evidence type="ECO:0000256" key="5">
    <source>
        <dbReference type="ARBA" id="ARBA00023163"/>
    </source>
</evidence>
<sequence>MFAKYNHEKTKTIYYDFINNHANVELSYLRKDIIHSWQRCNSAPIDPFKSKFSFPAEFADLDSFTKQEWDYDRFVVNNKLALEFYDFLISIHAAIYYTDLNLNIIRSYGDSDLLKRLAKLNWDIGTNLCEENIGTNAAALSFQTKKLEVVVGAEHYCKILHPYVTASCPFNSSYWVIIANHSKFSPFLSKYIELYTSYLSYRNQAEENKLALAISPLYTEDKLNPKAKILINEIGKIIDVSKRGLRFFNLPPNSFKNKYLKTLIPDLEPALRCLSSNDIHHLDLNVQNVPMHVYCQSVRNNESNIYGMVITLESKEPLNHKTRSTYHFSDLIGVSPRFMRIKKMAERASLNSSNVLIYGESGTGKELFAQAIHNSSERKHGPFISINCAVLPKELIASELFGYAEGAFTGARKGGAPGKFELAQGGTLFLDEIAEMPIDMQSALLRVLEERRITRLGDDKLIELDVRIISATNKNLSEAIANKTFRLDLYYRLNVIPLELIPLRERSEDIPLLIEYYVNLYNEQFQTNIAGFTPDALAMLKEYNWPGNVRELRNIVERGINLCFSDYITVEDLPTEVAEYTFNRENLSINHSNNTVFQEYKKKIAEMNQIKDSLAKCNGNKVKAAHLMGLSRSKFYRKLKEYNLVEK</sequence>
<dbReference type="PRINTS" id="PR01590">
    <property type="entry name" value="HTHFIS"/>
</dbReference>
<organism evidence="7">
    <name type="scientific">Desulfitobacterium hafniense</name>
    <name type="common">Desulfitobacterium frappieri</name>
    <dbReference type="NCBI Taxonomy" id="49338"/>
    <lineage>
        <taxon>Bacteria</taxon>
        <taxon>Bacillati</taxon>
        <taxon>Bacillota</taxon>
        <taxon>Clostridia</taxon>
        <taxon>Eubacteriales</taxon>
        <taxon>Desulfitobacteriaceae</taxon>
        <taxon>Desulfitobacterium</taxon>
    </lineage>
</organism>
<dbReference type="PROSITE" id="PS50045">
    <property type="entry name" value="SIGMA54_INTERACT_4"/>
    <property type="match status" value="1"/>
</dbReference>
<evidence type="ECO:0000256" key="3">
    <source>
        <dbReference type="ARBA" id="ARBA00023015"/>
    </source>
</evidence>
<keyword evidence="5" id="KW-0804">Transcription</keyword>
<dbReference type="InterPro" id="IPR025943">
    <property type="entry name" value="Sigma_54_int_dom_ATP-bd_2"/>
</dbReference>
<evidence type="ECO:0000256" key="2">
    <source>
        <dbReference type="ARBA" id="ARBA00022840"/>
    </source>
</evidence>
<dbReference type="SMART" id="SM00382">
    <property type="entry name" value="AAA"/>
    <property type="match status" value="1"/>
</dbReference>
<gene>
    <name evidence="7" type="ORF">DPCES_3696</name>
</gene>
<dbReference type="PROSITE" id="PS00676">
    <property type="entry name" value="SIGMA54_INTERACT_2"/>
    <property type="match status" value="1"/>
</dbReference>
<keyword evidence="2" id="KW-0067">ATP-binding</keyword>
<keyword evidence="4" id="KW-0238">DNA-binding</keyword>
<dbReference type="EMBL" id="LK996017">
    <property type="protein sequence ID" value="CDX03582.1"/>
    <property type="molecule type" value="Genomic_DNA"/>
</dbReference>
<dbReference type="PROSITE" id="PS00675">
    <property type="entry name" value="SIGMA54_INTERACT_1"/>
    <property type="match status" value="1"/>
</dbReference>
<dbReference type="Gene3D" id="3.30.450.40">
    <property type="match status" value="1"/>
</dbReference>
<dbReference type="PANTHER" id="PTHR32071:SF57">
    <property type="entry name" value="C4-DICARBOXYLATE TRANSPORT TRANSCRIPTIONAL REGULATORY PROTEIN DCTD"/>
    <property type="match status" value="1"/>
</dbReference>
<protein>
    <submittedName>
        <fullName evidence="7">Signal-transduction and transcriptional-control protein</fullName>
    </submittedName>
</protein>
<dbReference type="PANTHER" id="PTHR32071">
    <property type="entry name" value="TRANSCRIPTIONAL REGULATORY PROTEIN"/>
    <property type="match status" value="1"/>
</dbReference>
<dbReference type="SUPFAM" id="SSF46689">
    <property type="entry name" value="Homeodomain-like"/>
    <property type="match status" value="1"/>
</dbReference>
<dbReference type="Gene3D" id="1.10.8.60">
    <property type="match status" value="1"/>
</dbReference>
<dbReference type="PATRIC" id="fig|49338.4.peg.3964"/>
<dbReference type="InterPro" id="IPR058031">
    <property type="entry name" value="AAA_lid_NorR"/>
</dbReference>
<dbReference type="AlphaFoldDB" id="A0A098B5F4"/>
<name>A0A098B5F4_DESHA</name>
<dbReference type="Pfam" id="PF00158">
    <property type="entry name" value="Sigma54_activat"/>
    <property type="match status" value="1"/>
</dbReference>
<evidence type="ECO:0000313" key="7">
    <source>
        <dbReference type="EMBL" id="CDX03582.1"/>
    </source>
</evidence>
<dbReference type="FunFam" id="3.40.50.300:FF:000006">
    <property type="entry name" value="DNA-binding transcriptional regulator NtrC"/>
    <property type="match status" value="1"/>
</dbReference>
<dbReference type="InterPro" id="IPR003593">
    <property type="entry name" value="AAA+_ATPase"/>
</dbReference>
<accession>A0A098B5F4</accession>
<feature type="domain" description="Sigma-54 factor interaction" evidence="6">
    <location>
        <begin position="331"/>
        <end position="561"/>
    </location>
</feature>
<dbReference type="CDD" id="cd00009">
    <property type="entry name" value="AAA"/>
    <property type="match status" value="1"/>
</dbReference>
<dbReference type="InterPro" id="IPR009057">
    <property type="entry name" value="Homeodomain-like_sf"/>
</dbReference>
<dbReference type="GO" id="GO:0006355">
    <property type="term" value="P:regulation of DNA-templated transcription"/>
    <property type="evidence" value="ECO:0007669"/>
    <property type="project" value="InterPro"/>
</dbReference>
<dbReference type="GO" id="GO:0005524">
    <property type="term" value="F:ATP binding"/>
    <property type="evidence" value="ECO:0007669"/>
    <property type="project" value="UniProtKB-KW"/>
</dbReference>
<dbReference type="RefSeq" id="WP_144675889.1">
    <property type="nucleotide sequence ID" value="NZ_JAYFNZ010000015.1"/>
</dbReference>
<keyword evidence="1" id="KW-0547">Nucleotide-binding</keyword>
<dbReference type="InterPro" id="IPR025662">
    <property type="entry name" value="Sigma_54_int_dom_ATP-bd_1"/>
</dbReference>
<dbReference type="InterPro" id="IPR002078">
    <property type="entry name" value="Sigma_54_int"/>
</dbReference>
<dbReference type="Gene3D" id="3.40.50.300">
    <property type="entry name" value="P-loop containing nucleotide triphosphate hydrolases"/>
    <property type="match status" value="1"/>
</dbReference>
<dbReference type="InterPro" id="IPR029016">
    <property type="entry name" value="GAF-like_dom_sf"/>
</dbReference>
<proteinExistence type="predicted"/>
<dbReference type="InterPro" id="IPR002197">
    <property type="entry name" value="HTH_Fis"/>
</dbReference>
<dbReference type="InterPro" id="IPR027417">
    <property type="entry name" value="P-loop_NTPase"/>
</dbReference>
<dbReference type="SUPFAM" id="SSF52540">
    <property type="entry name" value="P-loop containing nucleoside triphosphate hydrolases"/>
    <property type="match status" value="1"/>
</dbReference>
<dbReference type="GO" id="GO:0043565">
    <property type="term" value="F:sequence-specific DNA binding"/>
    <property type="evidence" value="ECO:0007669"/>
    <property type="project" value="InterPro"/>
</dbReference>
<evidence type="ECO:0000259" key="6">
    <source>
        <dbReference type="PROSITE" id="PS50045"/>
    </source>
</evidence>
<dbReference type="Pfam" id="PF02954">
    <property type="entry name" value="HTH_8"/>
    <property type="match status" value="1"/>
</dbReference>
<reference evidence="7" key="1">
    <citation type="submission" date="2014-07" db="EMBL/GenBank/DDBJ databases">
        <authorList>
            <person name="Hornung V.Bastian."/>
        </authorList>
    </citation>
    <scope>NUCLEOTIDE SEQUENCE</scope>
    <source>
        <strain evidence="7">PCE-S</strain>
    </source>
</reference>
<keyword evidence="3" id="KW-0805">Transcription regulation</keyword>
<evidence type="ECO:0000256" key="1">
    <source>
        <dbReference type="ARBA" id="ARBA00022741"/>
    </source>
</evidence>
<dbReference type="Pfam" id="PF25601">
    <property type="entry name" value="AAA_lid_14"/>
    <property type="match status" value="1"/>
</dbReference>
<dbReference type="InterPro" id="IPR025944">
    <property type="entry name" value="Sigma_54_int_dom_CS"/>
</dbReference>
<evidence type="ECO:0000256" key="4">
    <source>
        <dbReference type="ARBA" id="ARBA00023125"/>
    </source>
</evidence>
<dbReference type="PROSITE" id="PS00688">
    <property type="entry name" value="SIGMA54_INTERACT_3"/>
    <property type="match status" value="1"/>
</dbReference>
<dbReference type="Gene3D" id="1.10.10.60">
    <property type="entry name" value="Homeodomain-like"/>
    <property type="match status" value="1"/>
</dbReference>